<evidence type="ECO:0000313" key="4">
    <source>
        <dbReference type="Proteomes" id="UP000821866"/>
    </source>
</evidence>
<comment type="caution">
    <text evidence="2">The sequence shown here is derived from an EMBL/GenBank/DDBJ whole genome shotgun (WGS) entry which is preliminary data.</text>
</comment>
<gene>
    <name evidence="3" type="ORF">HPB51_026514</name>
    <name evidence="2" type="ORF">HPB51_028420</name>
</gene>
<organism evidence="2 4">
    <name type="scientific">Rhipicephalus microplus</name>
    <name type="common">Cattle tick</name>
    <name type="synonym">Boophilus microplus</name>
    <dbReference type="NCBI Taxonomy" id="6941"/>
    <lineage>
        <taxon>Eukaryota</taxon>
        <taxon>Metazoa</taxon>
        <taxon>Ecdysozoa</taxon>
        <taxon>Arthropoda</taxon>
        <taxon>Chelicerata</taxon>
        <taxon>Arachnida</taxon>
        <taxon>Acari</taxon>
        <taxon>Parasitiformes</taxon>
        <taxon>Ixodida</taxon>
        <taxon>Ixodoidea</taxon>
        <taxon>Ixodidae</taxon>
        <taxon>Rhipicephalinae</taxon>
        <taxon>Rhipicephalus</taxon>
        <taxon>Boophilus</taxon>
    </lineage>
</organism>
<name>A0A9J6CXK2_RHIMP</name>
<dbReference type="EMBL" id="JABSTU010000623">
    <property type="protein sequence ID" value="KAH7989023.1"/>
    <property type="molecule type" value="Genomic_DNA"/>
</dbReference>
<dbReference type="EMBL" id="JABSTU010005128">
    <property type="protein sequence ID" value="KAH7948654.1"/>
    <property type="molecule type" value="Genomic_DNA"/>
</dbReference>
<keyword evidence="4" id="KW-1185">Reference proteome</keyword>
<evidence type="ECO:0000256" key="1">
    <source>
        <dbReference type="SAM" id="MobiDB-lite"/>
    </source>
</evidence>
<feature type="region of interest" description="Disordered" evidence="1">
    <location>
        <begin position="1"/>
        <end position="20"/>
    </location>
</feature>
<protein>
    <submittedName>
        <fullName evidence="2">Uncharacterized protein</fullName>
    </submittedName>
</protein>
<reference evidence="2" key="1">
    <citation type="journal article" date="2020" name="Cell">
        <title>Large-Scale Comparative Analyses of Tick Genomes Elucidate Their Genetic Diversity and Vector Capacities.</title>
        <authorList>
            <consortium name="Tick Genome and Microbiome Consortium (TIGMIC)"/>
            <person name="Jia N."/>
            <person name="Wang J."/>
            <person name="Shi W."/>
            <person name="Du L."/>
            <person name="Sun Y."/>
            <person name="Zhan W."/>
            <person name="Jiang J.F."/>
            <person name="Wang Q."/>
            <person name="Zhang B."/>
            <person name="Ji P."/>
            <person name="Bell-Sakyi L."/>
            <person name="Cui X.M."/>
            <person name="Yuan T.T."/>
            <person name="Jiang B.G."/>
            <person name="Yang W.F."/>
            <person name="Lam T.T."/>
            <person name="Chang Q.C."/>
            <person name="Ding S.J."/>
            <person name="Wang X.J."/>
            <person name="Zhu J.G."/>
            <person name="Ruan X.D."/>
            <person name="Zhao L."/>
            <person name="Wei J.T."/>
            <person name="Ye R.Z."/>
            <person name="Que T.C."/>
            <person name="Du C.H."/>
            <person name="Zhou Y.H."/>
            <person name="Cheng J.X."/>
            <person name="Dai P.F."/>
            <person name="Guo W.B."/>
            <person name="Han X.H."/>
            <person name="Huang E.J."/>
            <person name="Li L.F."/>
            <person name="Wei W."/>
            <person name="Gao Y.C."/>
            <person name="Liu J.Z."/>
            <person name="Shao H.Z."/>
            <person name="Wang X."/>
            <person name="Wang C.C."/>
            <person name="Yang T.C."/>
            <person name="Huo Q.B."/>
            <person name="Li W."/>
            <person name="Chen H.Y."/>
            <person name="Chen S.E."/>
            <person name="Zhou L.G."/>
            <person name="Ni X.B."/>
            <person name="Tian J.H."/>
            <person name="Sheng Y."/>
            <person name="Liu T."/>
            <person name="Pan Y.S."/>
            <person name="Xia L.Y."/>
            <person name="Li J."/>
            <person name="Zhao F."/>
            <person name="Cao W.C."/>
        </authorList>
    </citation>
    <scope>NUCLEOTIDE SEQUENCE</scope>
    <source>
        <strain evidence="2">Rmic-2018</strain>
    </source>
</reference>
<proteinExistence type="predicted"/>
<reference evidence="2" key="2">
    <citation type="submission" date="2021-09" db="EMBL/GenBank/DDBJ databases">
        <authorList>
            <person name="Jia N."/>
            <person name="Wang J."/>
            <person name="Shi W."/>
            <person name="Du L."/>
            <person name="Sun Y."/>
            <person name="Zhan W."/>
            <person name="Jiang J."/>
            <person name="Wang Q."/>
            <person name="Zhang B."/>
            <person name="Ji P."/>
            <person name="Sakyi L.B."/>
            <person name="Cui X."/>
            <person name="Yuan T."/>
            <person name="Jiang B."/>
            <person name="Yang W."/>
            <person name="Lam T.T.-Y."/>
            <person name="Chang Q."/>
            <person name="Ding S."/>
            <person name="Wang X."/>
            <person name="Zhu J."/>
            <person name="Ruan X."/>
            <person name="Zhao L."/>
            <person name="Wei J."/>
            <person name="Que T."/>
            <person name="Du C."/>
            <person name="Cheng J."/>
            <person name="Dai P."/>
            <person name="Han X."/>
            <person name="Huang E."/>
            <person name="Gao Y."/>
            <person name="Liu J."/>
            <person name="Shao H."/>
            <person name="Ye R."/>
            <person name="Li L."/>
            <person name="Wei W."/>
            <person name="Wang X."/>
            <person name="Wang C."/>
            <person name="Huo Q."/>
            <person name="Li W."/>
            <person name="Guo W."/>
            <person name="Chen H."/>
            <person name="Chen S."/>
            <person name="Zhou L."/>
            <person name="Zhou L."/>
            <person name="Ni X."/>
            <person name="Tian J."/>
            <person name="Zhou Y."/>
            <person name="Sheng Y."/>
            <person name="Liu T."/>
            <person name="Pan Y."/>
            <person name="Xia L."/>
            <person name="Li J."/>
            <person name="Zhao F."/>
            <person name="Cao W."/>
        </authorList>
    </citation>
    <scope>NUCLEOTIDE SEQUENCE</scope>
    <source>
        <strain evidence="2">Rmic-2018</strain>
        <tissue evidence="2">Larvae</tissue>
    </source>
</reference>
<sequence length="342" mass="37184">MAHMTETAEKNTPTSAVSDDRVLSTPISAARASWDLPIPNAMSFVIGVAPLLDQVALQQTTTFPVHLTPWQWAERLCPVSIKVARGQEFLKTQLSYIPFRLAALREMEAVGPGEVTLTPVYEHMISALAQNLGEFAAGRFFCLPSTIDTAAMVNITSFVGHLAFPVRDKAPMVRCALLNELVLLASNIKKLTQLPTRFGPSLRIDTVKRRVEGPGAGVPTGKIGCVDLGTYTRILGGSFILEGDYADLGPGTWGSGTALVPISFSVLGNRFAVPYLLSFVGSEYWSMRVWYSLGCKDSLAPEGQKDVTILTVPYASLNYITGDFNILIVLIDTKHKQARAHN</sequence>
<accession>A0A9J6CXK2</accession>
<evidence type="ECO:0000313" key="2">
    <source>
        <dbReference type="EMBL" id="KAH7948654.1"/>
    </source>
</evidence>
<dbReference type="AlphaFoldDB" id="A0A9J6CXK2"/>
<dbReference type="Proteomes" id="UP000821866">
    <property type="component" value="Unassembled WGS sequence"/>
</dbReference>
<evidence type="ECO:0000313" key="3">
    <source>
        <dbReference type="EMBL" id="KAH7989023.1"/>
    </source>
</evidence>